<name>A0A1I6DA67_9RHOB</name>
<evidence type="ECO:0008006" key="3">
    <source>
        <dbReference type="Google" id="ProtNLM"/>
    </source>
</evidence>
<dbReference type="EMBL" id="FOYI01000002">
    <property type="protein sequence ID" value="SFR02324.1"/>
    <property type="molecule type" value="Genomic_DNA"/>
</dbReference>
<protein>
    <recommendedName>
        <fullName evidence="3">GYD domain-containing protein</fullName>
    </recommendedName>
</protein>
<gene>
    <name evidence="1" type="ORF">SAMN04515673_102495</name>
</gene>
<reference evidence="1 2" key="1">
    <citation type="submission" date="2016-10" db="EMBL/GenBank/DDBJ databases">
        <authorList>
            <person name="de Groot N.N."/>
        </authorList>
    </citation>
    <scope>NUCLEOTIDE SEQUENCE [LARGE SCALE GENOMIC DNA]</scope>
    <source>
        <strain evidence="2">KMM 9023,NRIC 0796,JCM 17311,KCTC 23692</strain>
    </source>
</reference>
<organism evidence="1 2">
    <name type="scientific">Poseidonocella sedimentorum</name>
    <dbReference type="NCBI Taxonomy" id="871652"/>
    <lineage>
        <taxon>Bacteria</taxon>
        <taxon>Pseudomonadati</taxon>
        <taxon>Pseudomonadota</taxon>
        <taxon>Alphaproteobacteria</taxon>
        <taxon>Rhodobacterales</taxon>
        <taxon>Roseobacteraceae</taxon>
        <taxon>Poseidonocella</taxon>
    </lineage>
</organism>
<evidence type="ECO:0000313" key="1">
    <source>
        <dbReference type="EMBL" id="SFR02324.1"/>
    </source>
</evidence>
<sequence>MTLQLLCSFTATDDGWQAAYDQSAETRAQAGLTQLQLWRAADEPGTVWALYGVNDRAKAQGWLDGAAQLSGGRVASASFLTTL</sequence>
<dbReference type="RefSeq" id="WP_092077463.1">
    <property type="nucleotide sequence ID" value="NZ_FOYI01000002.1"/>
</dbReference>
<dbReference type="STRING" id="871652.SAMN04515673_102495"/>
<accession>A0A1I6DA67</accession>
<dbReference type="OrthoDB" id="7726846at2"/>
<evidence type="ECO:0000313" key="2">
    <source>
        <dbReference type="Proteomes" id="UP000199302"/>
    </source>
</evidence>
<proteinExistence type="predicted"/>
<dbReference type="AlphaFoldDB" id="A0A1I6DA67"/>
<dbReference type="Proteomes" id="UP000199302">
    <property type="component" value="Unassembled WGS sequence"/>
</dbReference>
<keyword evidence="2" id="KW-1185">Reference proteome</keyword>